<keyword evidence="2" id="KW-1185">Reference proteome</keyword>
<dbReference type="EMBL" id="JABSTQ010011192">
    <property type="protein sequence ID" value="KAG0414238.1"/>
    <property type="molecule type" value="Genomic_DNA"/>
</dbReference>
<proteinExistence type="predicted"/>
<name>A0AC60P4B0_IXOPE</name>
<evidence type="ECO:0000313" key="1">
    <source>
        <dbReference type="EMBL" id="KAG0414238.1"/>
    </source>
</evidence>
<organism evidence="1 2">
    <name type="scientific">Ixodes persulcatus</name>
    <name type="common">Taiga tick</name>
    <dbReference type="NCBI Taxonomy" id="34615"/>
    <lineage>
        <taxon>Eukaryota</taxon>
        <taxon>Metazoa</taxon>
        <taxon>Ecdysozoa</taxon>
        <taxon>Arthropoda</taxon>
        <taxon>Chelicerata</taxon>
        <taxon>Arachnida</taxon>
        <taxon>Acari</taxon>
        <taxon>Parasitiformes</taxon>
        <taxon>Ixodida</taxon>
        <taxon>Ixodoidea</taxon>
        <taxon>Ixodidae</taxon>
        <taxon>Ixodinae</taxon>
        <taxon>Ixodes</taxon>
    </lineage>
</organism>
<reference evidence="1 2" key="1">
    <citation type="journal article" date="2020" name="Cell">
        <title>Large-Scale Comparative Analyses of Tick Genomes Elucidate Their Genetic Diversity and Vector Capacities.</title>
        <authorList>
            <consortium name="Tick Genome and Microbiome Consortium (TIGMIC)"/>
            <person name="Jia N."/>
            <person name="Wang J."/>
            <person name="Shi W."/>
            <person name="Du L."/>
            <person name="Sun Y."/>
            <person name="Zhan W."/>
            <person name="Jiang J.F."/>
            <person name="Wang Q."/>
            <person name="Zhang B."/>
            <person name="Ji P."/>
            <person name="Bell-Sakyi L."/>
            <person name="Cui X.M."/>
            <person name="Yuan T.T."/>
            <person name="Jiang B.G."/>
            <person name="Yang W.F."/>
            <person name="Lam T.T."/>
            <person name="Chang Q.C."/>
            <person name="Ding S.J."/>
            <person name="Wang X.J."/>
            <person name="Zhu J.G."/>
            <person name="Ruan X.D."/>
            <person name="Zhao L."/>
            <person name="Wei J.T."/>
            <person name="Ye R.Z."/>
            <person name="Que T.C."/>
            <person name="Du C.H."/>
            <person name="Zhou Y.H."/>
            <person name="Cheng J.X."/>
            <person name="Dai P.F."/>
            <person name="Guo W.B."/>
            <person name="Han X.H."/>
            <person name="Huang E.J."/>
            <person name="Li L.F."/>
            <person name="Wei W."/>
            <person name="Gao Y.C."/>
            <person name="Liu J.Z."/>
            <person name="Shao H.Z."/>
            <person name="Wang X."/>
            <person name="Wang C.C."/>
            <person name="Yang T.C."/>
            <person name="Huo Q.B."/>
            <person name="Li W."/>
            <person name="Chen H.Y."/>
            <person name="Chen S.E."/>
            <person name="Zhou L.G."/>
            <person name="Ni X.B."/>
            <person name="Tian J.H."/>
            <person name="Sheng Y."/>
            <person name="Liu T."/>
            <person name="Pan Y.S."/>
            <person name="Xia L.Y."/>
            <person name="Li J."/>
            <person name="Zhao F."/>
            <person name="Cao W.C."/>
        </authorList>
    </citation>
    <scope>NUCLEOTIDE SEQUENCE [LARGE SCALE GENOMIC DNA]</scope>
    <source>
        <strain evidence="1">Iper-2018</strain>
    </source>
</reference>
<sequence>MYMSGLRTNEWLPRYWRLNEQGRSGAQNPDAAASASRPAKRDIASVAPVNTAGLRTVSPRHVLHVAPPSLKPKPDRPSNKPSQDESVF</sequence>
<dbReference type="Proteomes" id="UP000805193">
    <property type="component" value="Unassembled WGS sequence"/>
</dbReference>
<gene>
    <name evidence="1" type="ORF">HPB47_008585</name>
</gene>
<comment type="caution">
    <text evidence="1">The sequence shown here is derived from an EMBL/GenBank/DDBJ whole genome shotgun (WGS) entry which is preliminary data.</text>
</comment>
<accession>A0AC60P4B0</accession>
<protein>
    <submittedName>
        <fullName evidence="1">Uncharacterized protein</fullName>
    </submittedName>
</protein>
<evidence type="ECO:0000313" key="2">
    <source>
        <dbReference type="Proteomes" id="UP000805193"/>
    </source>
</evidence>